<accession>A0A2U1AUF4</accession>
<dbReference type="InterPro" id="IPR009097">
    <property type="entry name" value="Cyclic_Pdiesterase"/>
</dbReference>
<dbReference type="Pfam" id="PF10469">
    <property type="entry name" value="AKAP7_NLS"/>
    <property type="match status" value="1"/>
</dbReference>
<protein>
    <submittedName>
        <fullName evidence="2">A-kinase anchor protein AKAP7</fullName>
    </submittedName>
</protein>
<keyword evidence="3" id="KW-1185">Reference proteome</keyword>
<evidence type="ECO:0000313" key="3">
    <source>
        <dbReference type="Proteomes" id="UP000245466"/>
    </source>
</evidence>
<sequence length="227" mass="26583">MHLQEHYDQLYEDSIRRIKSDAYQVDELIDSASDNRFGITLLLRPDDAVKAEIQKLLSKLKLLEPHQYFYRDSDLHVTVMSIISCYDGFKLSQIRIEDYIETIKESINGVGPFKIEFRGLTASPSCLMVQGFLEDNTLSQLRDNLRDNFQNSGLEQSIDKRYAIQTAHATIVRLREKLRNKDEFLSLVGAYRNHCFGTFKVNALVLVYNDWYQRKEHVQTLHKFELK</sequence>
<organism evidence="2 3">
    <name type="scientific">Pontibacter virosus</name>
    <dbReference type="NCBI Taxonomy" id="1765052"/>
    <lineage>
        <taxon>Bacteria</taxon>
        <taxon>Pseudomonadati</taxon>
        <taxon>Bacteroidota</taxon>
        <taxon>Cytophagia</taxon>
        <taxon>Cytophagales</taxon>
        <taxon>Hymenobacteraceae</taxon>
        <taxon>Pontibacter</taxon>
    </lineage>
</organism>
<feature type="domain" description="A-kinase anchor protein 7-like phosphoesterase" evidence="1">
    <location>
        <begin position="54"/>
        <end position="207"/>
    </location>
</feature>
<dbReference type="SUPFAM" id="SSF55144">
    <property type="entry name" value="LigT-like"/>
    <property type="match status" value="1"/>
</dbReference>
<dbReference type="GO" id="GO:0016301">
    <property type="term" value="F:kinase activity"/>
    <property type="evidence" value="ECO:0007669"/>
    <property type="project" value="UniProtKB-KW"/>
</dbReference>
<evidence type="ECO:0000259" key="1">
    <source>
        <dbReference type="Pfam" id="PF10469"/>
    </source>
</evidence>
<dbReference type="Proteomes" id="UP000245466">
    <property type="component" value="Unassembled WGS sequence"/>
</dbReference>
<reference evidence="2 3" key="1">
    <citation type="submission" date="2018-04" db="EMBL/GenBank/DDBJ databases">
        <title>Genomic Encyclopedia of Type Strains, Phase IV (KMG-IV): sequencing the most valuable type-strain genomes for metagenomic binning, comparative biology and taxonomic classification.</title>
        <authorList>
            <person name="Goeker M."/>
        </authorList>
    </citation>
    <scope>NUCLEOTIDE SEQUENCE [LARGE SCALE GENOMIC DNA]</scope>
    <source>
        <strain evidence="2 3">DSM 100231</strain>
    </source>
</reference>
<dbReference type="Gene3D" id="3.90.1140.10">
    <property type="entry name" value="Cyclic phosphodiesterase"/>
    <property type="match status" value="1"/>
</dbReference>
<dbReference type="EMBL" id="QEKI01000009">
    <property type="protein sequence ID" value="PVY39897.1"/>
    <property type="molecule type" value="Genomic_DNA"/>
</dbReference>
<dbReference type="RefSeq" id="WP_116544044.1">
    <property type="nucleotide sequence ID" value="NZ_QEKI01000009.1"/>
</dbReference>
<evidence type="ECO:0000313" key="2">
    <source>
        <dbReference type="EMBL" id="PVY39897.1"/>
    </source>
</evidence>
<dbReference type="AlphaFoldDB" id="A0A2U1AUF4"/>
<proteinExistence type="predicted"/>
<dbReference type="OrthoDB" id="2326088at2"/>
<comment type="caution">
    <text evidence="2">The sequence shown here is derived from an EMBL/GenBank/DDBJ whole genome shotgun (WGS) entry which is preliminary data.</text>
</comment>
<keyword evidence="2" id="KW-0808">Transferase</keyword>
<name>A0A2U1AUF4_9BACT</name>
<dbReference type="InterPro" id="IPR019510">
    <property type="entry name" value="AKAP7-like_phosphoesterase"/>
</dbReference>
<gene>
    <name evidence="2" type="ORF">C8E01_10941</name>
</gene>
<keyword evidence="2" id="KW-0418">Kinase</keyword>